<gene>
    <name evidence="10" type="ORF">PVK37_30985</name>
</gene>
<evidence type="ECO:0000259" key="9">
    <source>
        <dbReference type="PROSITE" id="PS50850"/>
    </source>
</evidence>
<feature type="transmembrane region" description="Helical" evidence="8">
    <location>
        <begin position="21"/>
        <end position="46"/>
    </location>
</feature>
<evidence type="ECO:0000313" key="10">
    <source>
        <dbReference type="EMBL" id="WDZ84793.1"/>
    </source>
</evidence>
<dbReference type="InterPro" id="IPR036259">
    <property type="entry name" value="MFS_trans_sf"/>
</dbReference>
<dbReference type="SUPFAM" id="SSF103473">
    <property type="entry name" value="MFS general substrate transporter"/>
    <property type="match status" value="1"/>
</dbReference>
<proteinExistence type="predicted"/>
<dbReference type="InterPro" id="IPR020846">
    <property type="entry name" value="MFS_dom"/>
</dbReference>
<protein>
    <submittedName>
        <fullName evidence="10">MFS transporter</fullName>
    </submittedName>
</protein>
<dbReference type="EMBL" id="CP118615">
    <property type="protein sequence ID" value="WDZ84793.1"/>
    <property type="molecule type" value="Genomic_DNA"/>
</dbReference>
<feature type="region of interest" description="Disordered" evidence="7">
    <location>
        <begin position="459"/>
        <end position="492"/>
    </location>
</feature>
<feature type="compositionally biased region" description="Low complexity" evidence="7">
    <location>
        <begin position="483"/>
        <end position="492"/>
    </location>
</feature>
<feature type="transmembrane region" description="Helical" evidence="8">
    <location>
        <begin position="58"/>
        <end position="77"/>
    </location>
</feature>
<evidence type="ECO:0000256" key="6">
    <source>
        <dbReference type="ARBA" id="ARBA00023136"/>
    </source>
</evidence>
<name>A0ABY7ZPK6_9ACTN</name>
<evidence type="ECO:0000256" key="3">
    <source>
        <dbReference type="ARBA" id="ARBA00022475"/>
    </source>
</evidence>
<feature type="transmembrane region" description="Helical" evidence="8">
    <location>
        <begin position="118"/>
        <end position="136"/>
    </location>
</feature>
<keyword evidence="4 8" id="KW-0812">Transmembrane</keyword>
<dbReference type="Pfam" id="PF07690">
    <property type="entry name" value="MFS_1"/>
    <property type="match status" value="1"/>
</dbReference>
<feature type="domain" description="Major facilitator superfamily (MFS) profile" evidence="9">
    <location>
        <begin position="23"/>
        <end position="457"/>
    </location>
</feature>
<evidence type="ECO:0000256" key="5">
    <source>
        <dbReference type="ARBA" id="ARBA00022989"/>
    </source>
</evidence>
<dbReference type="PANTHER" id="PTHR42718:SF46">
    <property type="entry name" value="BLR6921 PROTEIN"/>
    <property type="match status" value="1"/>
</dbReference>
<keyword evidence="11" id="KW-1185">Reference proteome</keyword>
<dbReference type="CDD" id="cd17321">
    <property type="entry name" value="MFS_MMR_MDR_like"/>
    <property type="match status" value="1"/>
</dbReference>
<feature type="transmembrane region" description="Helical" evidence="8">
    <location>
        <begin position="343"/>
        <end position="362"/>
    </location>
</feature>
<organism evidence="10 11">
    <name type="scientific">Micromonospora cathayae</name>
    <dbReference type="NCBI Taxonomy" id="3028804"/>
    <lineage>
        <taxon>Bacteria</taxon>
        <taxon>Bacillati</taxon>
        <taxon>Actinomycetota</taxon>
        <taxon>Actinomycetes</taxon>
        <taxon>Micromonosporales</taxon>
        <taxon>Micromonosporaceae</taxon>
        <taxon>Micromonospora</taxon>
    </lineage>
</organism>
<keyword evidence="6 8" id="KW-0472">Membrane</keyword>
<dbReference type="RefSeq" id="WP_275031405.1">
    <property type="nucleotide sequence ID" value="NZ_CP118615.1"/>
</dbReference>
<feature type="transmembrane region" description="Helical" evidence="8">
    <location>
        <begin position="436"/>
        <end position="453"/>
    </location>
</feature>
<feature type="transmembrane region" description="Helical" evidence="8">
    <location>
        <begin position="211"/>
        <end position="230"/>
    </location>
</feature>
<evidence type="ECO:0000256" key="2">
    <source>
        <dbReference type="ARBA" id="ARBA00022448"/>
    </source>
</evidence>
<feature type="transmembrane region" description="Helical" evidence="8">
    <location>
        <begin position="408"/>
        <end position="430"/>
    </location>
</feature>
<reference evidence="10 11" key="1">
    <citation type="submission" date="2023-02" db="EMBL/GenBank/DDBJ databases">
        <authorList>
            <person name="Mo P."/>
        </authorList>
    </citation>
    <scope>NUCLEOTIDE SEQUENCE [LARGE SCALE GENOMIC DNA]</scope>
    <source>
        <strain evidence="10 11">HUAS 3</strain>
    </source>
</reference>
<feature type="transmembrane region" description="Helical" evidence="8">
    <location>
        <begin position="176"/>
        <end position="199"/>
    </location>
</feature>
<evidence type="ECO:0000256" key="8">
    <source>
        <dbReference type="SAM" id="Phobius"/>
    </source>
</evidence>
<keyword evidence="3" id="KW-1003">Cell membrane</keyword>
<feature type="transmembrane region" description="Helical" evidence="8">
    <location>
        <begin position="280"/>
        <end position="303"/>
    </location>
</feature>
<feature type="transmembrane region" description="Helical" evidence="8">
    <location>
        <begin position="242"/>
        <end position="259"/>
    </location>
</feature>
<accession>A0ABY7ZPK6</accession>
<keyword evidence="2" id="KW-0813">Transport</keyword>
<feature type="transmembrane region" description="Helical" evidence="8">
    <location>
        <begin position="89"/>
        <end position="112"/>
    </location>
</feature>
<keyword evidence="5 8" id="KW-1133">Transmembrane helix</keyword>
<feature type="transmembrane region" description="Helical" evidence="8">
    <location>
        <begin position="368"/>
        <end position="387"/>
    </location>
</feature>
<feature type="transmembrane region" description="Helical" evidence="8">
    <location>
        <begin position="315"/>
        <end position="336"/>
    </location>
</feature>
<evidence type="ECO:0000256" key="7">
    <source>
        <dbReference type="SAM" id="MobiDB-lite"/>
    </source>
</evidence>
<comment type="subcellular location">
    <subcellularLocation>
        <location evidence="1">Cell membrane</location>
        <topology evidence="1">Multi-pass membrane protein</topology>
    </subcellularLocation>
</comment>
<evidence type="ECO:0000313" key="11">
    <source>
        <dbReference type="Proteomes" id="UP001219605"/>
    </source>
</evidence>
<evidence type="ECO:0000256" key="1">
    <source>
        <dbReference type="ARBA" id="ARBA00004651"/>
    </source>
</evidence>
<dbReference type="PROSITE" id="PS50850">
    <property type="entry name" value="MFS"/>
    <property type="match status" value="1"/>
</dbReference>
<dbReference type="PANTHER" id="PTHR42718">
    <property type="entry name" value="MAJOR FACILITATOR SUPERFAMILY MULTIDRUG TRANSPORTER MFSC"/>
    <property type="match status" value="1"/>
</dbReference>
<dbReference type="Gene3D" id="1.20.1250.20">
    <property type="entry name" value="MFS general substrate transporter like domains"/>
    <property type="match status" value="1"/>
</dbReference>
<sequence length="492" mass="50628">MTETLRPVAPEATGPPAGRSWAVALLLASASFLVLFDSLAVATALPAIGAEFGLRPGVLQWVVSLYSLAIGAFLLLGGRVCDLYGRRRFLVASLVLCTGATLLAGLAPTLPLLLAGRALQGVAAAFAIPAALSIAASRFETEPWRSRVFSVIAFAAWSAGLTGAMLGGFVTTQFGWRWVFLGAVPVGVAAVAATLVLLPDDRPRAARGERLDVAGALLVSAGLVLLLLGLQETGERAGLLRPVLFGGTGLVLLAVLVLVERRSADPLVKPRLLRSRRRAGSYLAFATYCAGYNAVIVIGSLALQQRHGLSAEAAGLTLSPVLVGGVVSSLLGPALLRRFSSRTLVVTAMALCALSLAMIATRDSVAGFLPWLVLWGLCSGPVYVGLTRECISEAPADDRGTASALFESMSHLGGAVAIAGYLTMLGAGVGFRATELVGAAVVALGGLLTFLLVPRRDTEPERSAAVDPGGSGDPVRPGGPGGPTRVSRTARP</sequence>
<feature type="transmembrane region" description="Helical" evidence="8">
    <location>
        <begin position="148"/>
        <end position="170"/>
    </location>
</feature>
<evidence type="ECO:0000256" key="4">
    <source>
        <dbReference type="ARBA" id="ARBA00022692"/>
    </source>
</evidence>
<dbReference type="InterPro" id="IPR011701">
    <property type="entry name" value="MFS"/>
</dbReference>
<dbReference type="Gene3D" id="1.20.1720.10">
    <property type="entry name" value="Multidrug resistance protein D"/>
    <property type="match status" value="1"/>
</dbReference>
<dbReference type="Proteomes" id="UP001219605">
    <property type="component" value="Chromosome"/>
</dbReference>